<sequence length="88" mass="9596">MATPVQGTARAYVVWVKFQIHPGEMDQFMPLMLANVRALQAEPEAGGSTNRHDPGSPGRLPLPGAALTSHIDAHRRHSRHSQPREVPG</sequence>
<accession>A0A6J7VCJ5</accession>
<organism evidence="2">
    <name type="scientific">freshwater metagenome</name>
    <dbReference type="NCBI Taxonomy" id="449393"/>
    <lineage>
        <taxon>unclassified sequences</taxon>
        <taxon>metagenomes</taxon>
        <taxon>ecological metagenomes</taxon>
    </lineage>
</organism>
<feature type="region of interest" description="Disordered" evidence="1">
    <location>
        <begin position="42"/>
        <end position="88"/>
    </location>
</feature>
<proteinExistence type="predicted"/>
<gene>
    <name evidence="2" type="ORF">UFOPK4404_01443</name>
</gene>
<dbReference type="AlphaFoldDB" id="A0A6J7VCJ5"/>
<protein>
    <submittedName>
        <fullName evidence="2">Unannotated protein</fullName>
    </submittedName>
</protein>
<evidence type="ECO:0000256" key="1">
    <source>
        <dbReference type="SAM" id="MobiDB-lite"/>
    </source>
</evidence>
<reference evidence="2" key="1">
    <citation type="submission" date="2020-05" db="EMBL/GenBank/DDBJ databases">
        <authorList>
            <person name="Chiriac C."/>
            <person name="Salcher M."/>
            <person name="Ghai R."/>
            <person name="Kavagutti S V."/>
        </authorList>
    </citation>
    <scope>NUCLEOTIDE SEQUENCE</scope>
</reference>
<evidence type="ECO:0000313" key="2">
    <source>
        <dbReference type="EMBL" id="CAB5076305.1"/>
    </source>
</evidence>
<dbReference type="EMBL" id="CAFBQY010000024">
    <property type="protein sequence ID" value="CAB5076305.1"/>
    <property type="molecule type" value="Genomic_DNA"/>
</dbReference>
<name>A0A6J7VCJ5_9ZZZZ</name>